<sequence>MRSGVPAVQSGRLCASRTAFSVQNVLLPQTTGVRPQSFAGERSSRGTSTFPNEDGAVRGPGPTARGR</sequence>
<reference evidence="2 3" key="1">
    <citation type="submission" date="2019-06" db="EMBL/GenBank/DDBJ databases">
        <title>Draft genome sequence of Actinomyces johnsonii CCUG 34287T.</title>
        <authorList>
            <person name="Salva-Serra F."/>
            <person name="Cardew S."/>
            <person name="Moore E."/>
        </authorList>
    </citation>
    <scope>NUCLEOTIDE SEQUENCE [LARGE SCALE GENOMIC DNA]</scope>
    <source>
        <strain evidence="2 3">CCUG 34287</strain>
    </source>
</reference>
<protein>
    <submittedName>
        <fullName evidence="2">Uncharacterized protein</fullName>
    </submittedName>
</protein>
<dbReference type="AlphaFoldDB" id="A0A508A9X5"/>
<dbReference type="Proteomes" id="UP000319010">
    <property type="component" value="Unassembled WGS sequence"/>
</dbReference>
<comment type="caution">
    <text evidence="2">The sequence shown here is derived from an EMBL/GenBank/DDBJ whole genome shotgun (WGS) entry which is preliminary data.</text>
</comment>
<accession>A0A508A9X5</accession>
<name>A0A508A9X5_9ACTO</name>
<dbReference type="EMBL" id="VICB01000003">
    <property type="protein sequence ID" value="TQD44648.1"/>
    <property type="molecule type" value="Genomic_DNA"/>
</dbReference>
<evidence type="ECO:0000313" key="3">
    <source>
        <dbReference type="Proteomes" id="UP000319010"/>
    </source>
</evidence>
<gene>
    <name evidence="2" type="ORF">FK256_01830</name>
</gene>
<organism evidence="2 3">
    <name type="scientific">Actinomyces johnsonii</name>
    <dbReference type="NCBI Taxonomy" id="544581"/>
    <lineage>
        <taxon>Bacteria</taxon>
        <taxon>Bacillati</taxon>
        <taxon>Actinomycetota</taxon>
        <taxon>Actinomycetes</taxon>
        <taxon>Actinomycetales</taxon>
        <taxon>Actinomycetaceae</taxon>
        <taxon>Actinomyces</taxon>
    </lineage>
</organism>
<evidence type="ECO:0000313" key="2">
    <source>
        <dbReference type="EMBL" id="TQD44648.1"/>
    </source>
</evidence>
<proteinExistence type="predicted"/>
<evidence type="ECO:0000256" key="1">
    <source>
        <dbReference type="SAM" id="MobiDB-lite"/>
    </source>
</evidence>
<feature type="region of interest" description="Disordered" evidence="1">
    <location>
        <begin position="29"/>
        <end position="67"/>
    </location>
</feature>